<reference evidence="8 9" key="1">
    <citation type="submission" date="2019-03" db="EMBL/GenBank/DDBJ databases">
        <title>Genomic Encyclopedia of Archaeal and Bacterial Type Strains, Phase II (KMG-II): from individual species to whole genera.</title>
        <authorList>
            <person name="Goeker M."/>
        </authorList>
    </citation>
    <scope>NUCLEOTIDE SEQUENCE [LARGE SCALE GENOMIC DNA]</scope>
    <source>
        <strain evidence="8 9">ATCC 25309</strain>
    </source>
</reference>
<evidence type="ECO:0000256" key="2">
    <source>
        <dbReference type="ARBA" id="ARBA00022723"/>
    </source>
</evidence>
<keyword evidence="3" id="KW-0560">Oxidoreductase</keyword>
<evidence type="ECO:0000256" key="3">
    <source>
        <dbReference type="ARBA" id="ARBA00023002"/>
    </source>
</evidence>
<feature type="signal peptide" evidence="6">
    <location>
        <begin position="1"/>
        <end position="19"/>
    </location>
</feature>
<evidence type="ECO:0000256" key="6">
    <source>
        <dbReference type="SAM" id="SignalP"/>
    </source>
</evidence>
<evidence type="ECO:0000259" key="7">
    <source>
        <dbReference type="Pfam" id="PF25275"/>
    </source>
</evidence>
<keyword evidence="2" id="KW-0479">Metal-binding</keyword>
<dbReference type="Pfam" id="PF25275">
    <property type="entry name" value="Golvesin_C"/>
    <property type="match status" value="1"/>
</dbReference>
<dbReference type="Proteomes" id="UP000295662">
    <property type="component" value="Unassembled WGS sequence"/>
</dbReference>
<dbReference type="GO" id="GO:0051539">
    <property type="term" value="F:4 iron, 4 sulfur cluster binding"/>
    <property type="evidence" value="ECO:0007669"/>
    <property type="project" value="UniProtKB-KW"/>
</dbReference>
<dbReference type="PANTHER" id="PTHR43498:SF1">
    <property type="entry name" value="COB--COM HETERODISULFIDE REDUCTASE IRON-SULFUR SUBUNIT A"/>
    <property type="match status" value="1"/>
</dbReference>
<dbReference type="EMBL" id="SOCA01000012">
    <property type="protein sequence ID" value="TDU64140.1"/>
    <property type="molecule type" value="Genomic_DNA"/>
</dbReference>
<sequence>MMRSLIASCLLLPSLLAAADSADVIIYGGSSGGITAAIQTARMGKKAILIEPTQFLGGLTTGGLGATDIGNKKAIGGMSREFYGNIFKYYSDEGKWKHEKREAYFARKPHGNTGSEDTMWTFEPHVASAIYEAMLKPVEGSVTIVKGERLDLKKGVVKEGAKITKILMESGREFSGPMFIDATYEGDLMAKAGVKYHVGREANSVYGEKLNGVQVGHSHSHQFIVKVDPYVKKGDPSSGLLPGIEKDPGVEFSGDRKVQAYNFRMCTTDVAENRQDWEKPANYDEQWFELALRNVEAGDHRISWAPGWMPNRKTDTNNKHAISTDFIGQNWDYPEADYETRAKIWKAHEDWQKGLMWTYAHHPRVPEAIRKEFQKLGLAKDEFPDNGHFPRQLYVREARRMIGDYVMTEKNCKREEIVQDSVGMGAYNMDSHNIQRYVTKDGYVRNEGDVQVRSRPYPISYRSIRPKAEECTNLLVPVCLSASHIAYGSIRMEPVFMVLGQSAATAAVHAIEQGTTIQGIDYEKLKARLEQDGQMLDFETPALPEGFAYPKASLPGIVVDDAEAELTGFDNKGFTSPGFVEQGYRHDNGQDKGPQRARFTADLPKAGRYQISVSYNTNHNRSSAVPVTIHHAEGETVVMVDQKKAPAGPNHFQPLGSFSFEAGKGGWVEISNAGTTGFVMVDAVQWLPVK</sequence>
<dbReference type="GO" id="GO:0046872">
    <property type="term" value="F:metal ion binding"/>
    <property type="evidence" value="ECO:0007669"/>
    <property type="project" value="UniProtKB-KW"/>
</dbReference>
<dbReference type="Pfam" id="PF12831">
    <property type="entry name" value="FAD_oxidored"/>
    <property type="match status" value="1"/>
</dbReference>
<keyword evidence="4" id="KW-0408">Iron</keyword>
<gene>
    <name evidence="8" type="ORF">EI77_04324</name>
</gene>
<dbReference type="InterPro" id="IPR039650">
    <property type="entry name" value="HdrA-like"/>
</dbReference>
<dbReference type="InterPro" id="IPR033803">
    <property type="entry name" value="CBD-like_Golvesin-Xly"/>
</dbReference>
<feature type="chain" id="PRO_5020918444" evidence="6">
    <location>
        <begin position="20"/>
        <end position="690"/>
    </location>
</feature>
<dbReference type="RefSeq" id="WP_243838977.1">
    <property type="nucleotide sequence ID" value="NZ_SOCA01000012.1"/>
</dbReference>
<evidence type="ECO:0000313" key="8">
    <source>
        <dbReference type="EMBL" id="TDU64140.1"/>
    </source>
</evidence>
<keyword evidence="9" id="KW-1185">Reference proteome</keyword>
<dbReference type="SUPFAM" id="SSF51905">
    <property type="entry name" value="FAD/NAD(P)-binding domain"/>
    <property type="match status" value="1"/>
</dbReference>
<dbReference type="AlphaFoldDB" id="A0A4V3FE11"/>
<dbReference type="PANTHER" id="PTHR43498">
    <property type="entry name" value="FERREDOXIN:COB-COM HETERODISULFIDE REDUCTASE SUBUNIT A"/>
    <property type="match status" value="1"/>
</dbReference>
<keyword evidence="1" id="KW-0004">4Fe-4S</keyword>
<keyword evidence="5" id="KW-0411">Iron-sulfur</keyword>
<accession>A0A4V3FE11</accession>
<dbReference type="Gene3D" id="3.50.50.60">
    <property type="entry name" value="FAD/NAD(P)-binding domain"/>
    <property type="match status" value="1"/>
</dbReference>
<name>A0A4V3FE11_9BACT</name>
<comment type="caution">
    <text evidence="8">The sequence shown here is derived from an EMBL/GenBank/DDBJ whole genome shotgun (WGS) entry which is preliminary data.</text>
</comment>
<dbReference type="InterPro" id="IPR036188">
    <property type="entry name" value="FAD/NAD-bd_sf"/>
</dbReference>
<evidence type="ECO:0000256" key="4">
    <source>
        <dbReference type="ARBA" id="ARBA00023004"/>
    </source>
</evidence>
<feature type="domain" description="Golvesin/Xly CBD-like" evidence="7">
    <location>
        <begin position="567"/>
        <end position="685"/>
    </location>
</feature>
<evidence type="ECO:0000256" key="1">
    <source>
        <dbReference type="ARBA" id="ARBA00022485"/>
    </source>
</evidence>
<dbReference type="GO" id="GO:0016491">
    <property type="term" value="F:oxidoreductase activity"/>
    <property type="evidence" value="ECO:0007669"/>
    <property type="project" value="UniProtKB-KW"/>
</dbReference>
<evidence type="ECO:0000256" key="5">
    <source>
        <dbReference type="ARBA" id="ARBA00023014"/>
    </source>
</evidence>
<protein>
    <submittedName>
        <fullName evidence="8">FAD dependent oxidoreductase</fullName>
    </submittedName>
</protein>
<proteinExistence type="predicted"/>
<keyword evidence="6" id="KW-0732">Signal</keyword>
<evidence type="ECO:0000313" key="9">
    <source>
        <dbReference type="Proteomes" id="UP000295662"/>
    </source>
</evidence>
<organism evidence="8 9">
    <name type="scientific">Prosthecobacter fusiformis</name>
    <dbReference type="NCBI Taxonomy" id="48464"/>
    <lineage>
        <taxon>Bacteria</taxon>
        <taxon>Pseudomonadati</taxon>
        <taxon>Verrucomicrobiota</taxon>
        <taxon>Verrucomicrobiia</taxon>
        <taxon>Verrucomicrobiales</taxon>
        <taxon>Verrucomicrobiaceae</taxon>
        <taxon>Prosthecobacter</taxon>
    </lineage>
</organism>